<accession>A0ABQ9U9J0</accession>
<organism evidence="2 3">
    <name type="scientific">Saguinus oedipus</name>
    <name type="common">Cotton-top tamarin</name>
    <name type="synonym">Oedipomidas oedipus</name>
    <dbReference type="NCBI Taxonomy" id="9490"/>
    <lineage>
        <taxon>Eukaryota</taxon>
        <taxon>Metazoa</taxon>
        <taxon>Chordata</taxon>
        <taxon>Craniata</taxon>
        <taxon>Vertebrata</taxon>
        <taxon>Euteleostomi</taxon>
        <taxon>Mammalia</taxon>
        <taxon>Eutheria</taxon>
        <taxon>Euarchontoglires</taxon>
        <taxon>Primates</taxon>
        <taxon>Haplorrhini</taxon>
        <taxon>Platyrrhini</taxon>
        <taxon>Cebidae</taxon>
        <taxon>Callitrichinae</taxon>
        <taxon>Saguinus</taxon>
    </lineage>
</organism>
<keyword evidence="3" id="KW-1185">Reference proteome</keyword>
<evidence type="ECO:0000313" key="3">
    <source>
        <dbReference type="Proteomes" id="UP001266305"/>
    </source>
</evidence>
<comment type="caution">
    <text evidence="2">The sequence shown here is derived from an EMBL/GenBank/DDBJ whole genome shotgun (WGS) entry which is preliminary data.</text>
</comment>
<feature type="compositionally biased region" description="Basic and acidic residues" evidence="1">
    <location>
        <begin position="148"/>
        <end position="160"/>
    </location>
</feature>
<name>A0ABQ9U9J0_SAGOE</name>
<feature type="region of interest" description="Disordered" evidence="1">
    <location>
        <begin position="302"/>
        <end position="360"/>
    </location>
</feature>
<feature type="compositionally biased region" description="Basic residues" evidence="1">
    <location>
        <begin position="235"/>
        <end position="246"/>
    </location>
</feature>
<evidence type="ECO:0000256" key="1">
    <source>
        <dbReference type="SAM" id="MobiDB-lite"/>
    </source>
</evidence>
<evidence type="ECO:0000313" key="2">
    <source>
        <dbReference type="EMBL" id="KAK2093737.1"/>
    </source>
</evidence>
<feature type="region of interest" description="Disordered" evidence="1">
    <location>
        <begin position="129"/>
        <end position="289"/>
    </location>
</feature>
<dbReference type="EMBL" id="JASSZA010000014">
    <property type="protein sequence ID" value="KAK2093737.1"/>
    <property type="molecule type" value="Genomic_DNA"/>
</dbReference>
<feature type="compositionally biased region" description="Basic and acidic residues" evidence="1">
    <location>
        <begin position="1"/>
        <end position="14"/>
    </location>
</feature>
<protein>
    <submittedName>
        <fullName evidence="2">Uncharacterized protein</fullName>
    </submittedName>
</protein>
<feature type="region of interest" description="Disordered" evidence="1">
    <location>
        <begin position="1"/>
        <end position="25"/>
    </location>
</feature>
<sequence length="360" mass="39678">MRWPRDRRSHDLGARGHRGAGGPQRPALGCLHRPYLRPIRFSQGLEGSRAELLNSFGRKHLAIKQSVAGLSNAHRSTGTFYLNSSKCKGLELVVQVHSLKFEDVRITSMYPAEIRISFKGVLVLGSTESTDDGVHQPALYPHPSAQTRDPRKDAARDPVFRVHARPATPAPAPARPSPCPGSSSLTGGAQKDEGDETPAQHRSSSQRHSPDTGRGNKKSRLGQAQATPTPPRDPRPHHSRRWRRGGRSKEAGLGGRTGLFNAEKRAAERKRAFQAGKEPAEGESRSPLARGVIYPLPLDHRWQRSDPARAPPREWGRKLHTDSVAGAPPAGWCRPSRIPKHSQYPRNGPKESQHQFNILP</sequence>
<gene>
    <name evidence="2" type="ORF">P7K49_027475</name>
</gene>
<reference evidence="2 3" key="1">
    <citation type="submission" date="2023-05" db="EMBL/GenBank/DDBJ databases">
        <title>B98-5 Cell Line De Novo Hybrid Assembly: An Optical Mapping Approach.</title>
        <authorList>
            <person name="Kananen K."/>
            <person name="Auerbach J.A."/>
            <person name="Kautto E."/>
            <person name="Blachly J.S."/>
        </authorList>
    </citation>
    <scope>NUCLEOTIDE SEQUENCE [LARGE SCALE GENOMIC DNA]</scope>
    <source>
        <strain evidence="2">B95-8</strain>
        <tissue evidence="2">Cell line</tissue>
    </source>
</reference>
<dbReference type="Proteomes" id="UP001266305">
    <property type="component" value="Unassembled WGS sequence"/>
</dbReference>
<feature type="compositionally biased region" description="Basic and acidic residues" evidence="1">
    <location>
        <begin position="302"/>
        <end position="321"/>
    </location>
</feature>
<proteinExistence type="predicted"/>
<feature type="compositionally biased region" description="Pro residues" evidence="1">
    <location>
        <begin position="168"/>
        <end position="179"/>
    </location>
</feature>
<feature type="compositionally biased region" description="Basic and acidic residues" evidence="1">
    <location>
        <begin position="262"/>
        <end position="271"/>
    </location>
</feature>